<proteinExistence type="predicted"/>
<protein>
    <submittedName>
        <fullName evidence="2">Uncharacterized protein</fullName>
    </submittedName>
</protein>
<name>A0A8R7PDM2_TRIUA</name>
<reference evidence="2" key="3">
    <citation type="submission" date="2022-06" db="UniProtKB">
        <authorList>
            <consortium name="EnsemblPlants"/>
        </authorList>
    </citation>
    <scope>IDENTIFICATION</scope>
</reference>
<feature type="compositionally biased region" description="Low complexity" evidence="1">
    <location>
        <begin position="20"/>
        <end position="32"/>
    </location>
</feature>
<dbReference type="Proteomes" id="UP000015106">
    <property type="component" value="Chromosome 2"/>
</dbReference>
<evidence type="ECO:0000313" key="3">
    <source>
        <dbReference type="Proteomes" id="UP000015106"/>
    </source>
</evidence>
<dbReference type="Gramene" id="TuG1812G0200002318.01.T02">
    <property type="protein sequence ID" value="TuG1812G0200002318.01.T02"/>
    <property type="gene ID" value="TuG1812G0200002318.01"/>
</dbReference>
<organism evidence="2 3">
    <name type="scientific">Triticum urartu</name>
    <name type="common">Red wild einkorn</name>
    <name type="synonym">Crithodium urartu</name>
    <dbReference type="NCBI Taxonomy" id="4572"/>
    <lineage>
        <taxon>Eukaryota</taxon>
        <taxon>Viridiplantae</taxon>
        <taxon>Streptophyta</taxon>
        <taxon>Embryophyta</taxon>
        <taxon>Tracheophyta</taxon>
        <taxon>Spermatophyta</taxon>
        <taxon>Magnoliopsida</taxon>
        <taxon>Liliopsida</taxon>
        <taxon>Poales</taxon>
        <taxon>Poaceae</taxon>
        <taxon>BOP clade</taxon>
        <taxon>Pooideae</taxon>
        <taxon>Triticodae</taxon>
        <taxon>Triticeae</taxon>
        <taxon>Triticinae</taxon>
        <taxon>Triticum</taxon>
    </lineage>
</organism>
<accession>A0A8R7PDM2</accession>
<dbReference type="Gramene" id="TuG1812G0200002318.01.T01">
    <property type="protein sequence ID" value="TuG1812G0200002318.01.T01"/>
    <property type="gene ID" value="TuG1812G0200002318.01"/>
</dbReference>
<dbReference type="EnsemblPlants" id="TuG1812G0200002318.01.T01">
    <property type="protein sequence ID" value="TuG1812G0200002318.01.T01"/>
    <property type="gene ID" value="TuG1812G0200002318.01"/>
</dbReference>
<keyword evidence="3" id="KW-1185">Reference proteome</keyword>
<evidence type="ECO:0000313" key="2">
    <source>
        <dbReference type="EnsemblPlants" id="TuG1812G0200002318.01.T01"/>
    </source>
</evidence>
<reference evidence="2" key="2">
    <citation type="submission" date="2018-03" db="EMBL/GenBank/DDBJ databases">
        <title>The Triticum urartu genome reveals the dynamic nature of wheat genome evolution.</title>
        <authorList>
            <person name="Ling H."/>
            <person name="Ma B."/>
            <person name="Shi X."/>
            <person name="Liu H."/>
            <person name="Dong L."/>
            <person name="Sun H."/>
            <person name="Cao Y."/>
            <person name="Gao Q."/>
            <person name="Zheng S."/>
            <person name="Li Y."/>
            <person name="Yu Y."/>
            <person name="Du H."/>
            <person name="Qi M."/>
            <person name="Li Y."/>
            <person name="Yu H."/>
            <person name="Cui Y."/>
            <person name="Wang N."/>
            <person name="Chen C."/>
            <person name="Wu H."/>
            <person name="Zhao Y."/>
            <person name="Zhang J."/>
            <person name="Li Y."/>
            <person name="Zhou W."/>
            <person name="Zhang B."/>
            <person name="Hu W."/>
            <person name="Eijk M."/>
            <person name="Tang J."/>
            <person name="Witsenboer H."/>
            <person name="Zhao S."/>
            <person name="Li Z."/>
            <person name="Zhang A."/>
            <person name="Wang D."/>
            <person name="Liang C."/>
        </authorList>
    </citation>
    <scope>NUCLEOTIDE SEQUENCE [LARGE SCALE GENOMIC DNA]</scope>
    <source>
        <strain evidence="2">cv. G1812</strain>
    </source>
</reference>
<sequence length="92" mass="9729">MPKSSLPLLSRTHPHPHSNRAACPRRPLLRPAESPHTAAVPSPWTGCAAAVPPASNSCRWRRPAAPSCTSFRCARGLPATRTMPTASTVAPS</sequence>
<dbReference type="EnsemblPlants" id="TuG1812G0200002318.01.T02">
    <property type="protein sequence ID" value="TuG1812G0200002318.01.T02"/>
    <property type="gene ID" value="TuG1812G0200002318.01"/>
</dbReference>
<reference evidence="3" key="1">
    <citation type="journal article" date="2013" name="Nature">
        <title>Draft genome of the wheat A-genome progenitor Triticum urartu.</title>
        <authorList>
            <person name="Ling H.Q."/>
            <person name="Zhao S."/>
            <person name="Liu D."/>
            <person name="Wang J."/>
            <person name="Sun H."/>
            <person name="Zhang C."/>
            <person name="Fan H."/>
            <person name="Li D."/>
            <person name="Dong L."/>
            <person name="Tao Y."/>
            <person name="Gao C."/>
            <person name="Wu H."/>
            <person name="Li Y."/>
            <person name="Cui Y."/>
            <person name="Guo X."/>
            <person name="Zheng S."/>
            <person name="Wang B."/>
            <person name="Yu K."/>
            <person name="Liang Q."/>
            <person name="Yang W."/>
            <person name="Lou X."/>
            <person name="Chen J."/>
            <person name="Feng M."/>
            <person name="Jian J."/>
            <person name="Zhang X."/>
            <person name="Luo G."/>
            <person name="Jiang Y."/>
            <person name="Liu J."/>
            <person name="Wang Z."/>
            <person name="Sha Y."/>
            <person name="Zhang B."/>
            <person name="Wu H."/>
            <person name="Tang D."/>
            <person name="Shen Q."/>
            <person name="Xue P."/>
            <person name="Zou S."/>
            <person name="Wang X."/>
            <person name="Liu X."/>
            <person name="Wang F."/>
            <person name="Yang Y."/>
            <person name="An X."/>
            <person name="Dong Z."/>
            <person name="Zhang K."/>
            <person name="Zhang X."/>
            <person name="Luo M.C."/>
            <person name="Dvorak J."/>
            <person name="Tong Y."/>
            <person name="Wang J."/>
            <person name="Yang H."/>
            <person name="Li Z."/>
            <person name="Wang D."/>
            <person name="Zhang A."/>
            <person name="Wang J."/>
        </authorList>
    </citation>
    <scope>NUCLEOTIDE SEQUENCE</scope>
    <source>
        <strain evidence="3">cv. G1812</strain>
    </source>
</reference>
<feature type="region of interest" description="Disordered" evidence="1">
    <location>
        <begin position="1"/>
        <end position="43"/>
    </location>
</feature>
<evidence type="ECO:0000256" key="1">
    <source>
        <dbReference type="SAM" id="MobiDB-lite"/>
    </source>
</evidence>
<dbReference type="AlphaFoldDB" id="A0A8R7PDM2"/>